<evidence type="ECO:0000313" key="1">
    <source>
        <dbReference type="EMBL" id="DAE00808.1"/>
    </source>
</evidence>
<proteinExistence type="predicted"/>
<sequence>MSINETIIQAVTPIVPVCVPDVYRPDAGETPAKTYCTFSYTESPALFGDEEPEALRYLGQLHLYLPLGQTPLRLKRQLRRAMLDAGCAVGDALNLTDLEGQHYVLEFEYADSEVG</sequence>
<organism evidence="1">
    <name type="scientific">Siphoviridae sp. ctEqU3</name>
    <dbReference type="NCBI Taxonomy" id="2825399"/>
    <lineage>
        <taxon>Viruses</taxon>
        <taxon>Duplodnaviria</taxon>
        <taxon>Heunggongvirae</taxon>
        <taxon>Uroviricota</taxon>
        <taxon>Caudoviricetes</taxon>
    </lineage>
</organism>
<accession>A0A8S5P2E2</accession>
<protein>
    <submittedName>
        <fullName evidence="1">Uncharacterized protein</fullName>
    </submittedName>
</protein>
<reference evidence="1" key="1">
    <citation type="journal article" date="2021" name="Proc. Natl. Acad. Sci. U.S.A.">
        <title>A Catalog of Tens of Thousands of Viruses from Human Metagenomes Reveals Hidden Associations with Chronic Diseases.</title>
        <authorList>
            <person name="Tisza M.J."/>
            <person name="Buck C.B."/>
        </authorList>
    </citation>
    <scope>NUCLEOTIDE SEQUENCE</scope>
    <source>
        <strain evidence="1">CtEqU3</strain>
    </source>
</reference>
<dbReference type="EMBL" id="BK015311">
    <property type="protein sequence ID" value="DAE00808.1"/>
    <property type="molecule type" value="Genomic_DNA"/>
</dbReference>
<name>A0A8S5P2E2_9CAUD</name>